<dbReference type="Pfam" id="PF00004">
    <property type="entry name" value="AAA"/>
    <property type="match status" value="1"/>
</dbReference>
<dbReference type="PROSITE" id="PS00674">
    <property type="entry name" value="AAA"/>
    <property type="match status" value="1"/>
</dbReference>
<dbReference type="InterPro" id="IPR050747">
    <property type="entry name" value="Mitochondrial_chaperone_BCS1"/>
</dbReference>
<keyword evidence="4" id="KW-0547">Nucleotide-binding</keyword>
<name>A0A2U1NAZ7_ARTAN</name>
<feature type="domain" description="AAA+ ATPase At3g28540-like C-terminal" evidence="7">
    <location>
        <begin position="362"/>
        <end position="426"/>
    </location>
</feature>
<dbReference type="OrthoDB" id="10251412at2759"/>
<keyword evidence="2 8" id="KW-0378">Hydrolase</keyword>
<evidence type="ECO:0000256" key="3">
    <source>
        <dbReference type="ARBA" id="ARBA00022842"/>
    </source>
</evidence>
<protein>
    <submittedName>
        <fullName evidence="8">P-loop containing nucleoside triphosphate hydrolases superfamily protein</fullName>
    </submittedName>
</protein>
<dbReference type="InterPro" id="IPR027417">
    <property type="entry name" value="P-loop_NTPase"/>
</dbReference>
<evidence type="ECO:0000259" key="5">
    <source>
        <dbReference type="Pfam" id="PF00004"/>
    </source>
</evidence>
<dbReference type="Pfam" id="PF14363">
    <property type="entry name" value="AAA_assoc"/>
    <property type="match status" value="1"/>
</dbReference>
<comment type="cofactor">
    <cofactor evidence="1">
        <name>Mg(2+)</name>
        <dbReference type="ChEBI" id="CHEBI:18420"/>
    </cofactor>
</comment>
<evidence type="ECO:0000256" key="4">
    <source>
        <dbReference type="RuleBase" id="RU003651"/>
    </source>
</evidence>
<keyword evidence="4" id="KW-0067">ATP-binding</keyword>
<dbReference type="PANTHER" id="PTHR23070">
    <property type="entry name" value="BCS1 AAA-TYPE ATPASE"/>
    <property type="match status" value="1"/>
</dbReference>
<dbReference type="Gene3D" id="3.40.50.300">
    <property type="entry name" value="P-loop containing nucleotide triphosphate hydrolases"/>
    <property type="match status" value="1"/>
</dbReference>
<evidence type="ECO:0000313" key="9">
    <source>
        <dbReference type="Proteomes" id="UP000245207"/>
    </source>
</evidence>
<dbReference type="AlphaFoldDB" id="A0A2U1NAZ7"/>
<dbReference type="Pfam" id="PF25568">
    <property type="entry name" value="AAA_lid_At3g28540"/>
    <property type="match status" value="1"/>
</dbReference>
<keyword evidence="3" id="KW-0460">Magnesium</keyword>
<dbReference type="SUPFAM" id="SSF52540">
    <property type="entry name" value="P-loop containing nucleoside triphosphate hydrolases"/>
    <property type="match status" value="1"/>
</dbReference>
<dbReference type="Proteomes" id="UP000245207">
    <property type="component" value="Unassembled WGS sequence"/>
</dbReference>
<feature type="domain" description="ATPase AAA-type core" evidence="5">
    <location>
        <begin position="287"/>
        <end position="359"/>
    </location>
</feature>
<dbReference type="InterPro" id="IPR003960">
    <property type="entry name" value="ATPase_AAA_CS"/>
</dbReference>
<dbReference type="InterPro" id="IPR025753">
    <property type="entry name" value="AAA_N_dom"/>
</dbReference>
<dbReference type="GO" id="GO:0005524">
    <property type="term" value="F:ATP binding"/>
    <property type="evidence" value="ECO:0007669"/>
    <property type="project" value="UniProtKB-KW"/>
</dbReference>
<feature type="domain" description="AAA-type ATPase N-terminal" evidence="6">
    <location>
        <begin position="73"/>
        <end position="162"/>
    </location>
</feature>
<dbReference type="EMBL" id="PKPP01003199">
    <property type="protein sequence ID" value="PWA70685.1"/>
    <property type="molecule type" value="Genomic_DNA"/>
</dbReference>
<dbReference type="STRING" id="35608.A0A2U1NAZ7"/>
<evidence type="ECO:0000256" key="2">
    <source>
        <dbReference type="ARBA" id="ARBA00022801"/>
    </source>
</evidence>
<dbReference type="InterPro" id="IPR003959">
    <property type="entry name" value="ATPase_AAA_core"/>
</dbReference>
<dbReference type="Gene3D" id="6.10.280.40">
    <property type="match status" value="1"/>
</dbReference>
<evidence type="ECO:0000313" key="8">
    <source>
        <dbReference type="EMBL" id="PWA70685.1"/>
    </source>
</evidence>
<accession>A0A2U1NAZ7</accession>
<evidence type="ECO:0000259" key="6">
    <source>
        <dbReference type="Pfam" id="PF14363"/>
    </source>
</evidence>
<dbReference type="InterPro" id="IPR058017">
    <property type="entry name" value="At3g28540-like_C"/>
</dbReference>
<comment type="similarity">
    <text evidence="4">Belongs to the AAA ATPase family.</text>
</comment>
<keyword evidence="9" id="KW-1185">Reference proteome</keyword>
<dbReference type="GO" id="GO:0016887">
    <property type="term" value="F:ATP hydrolysis activity"/>
    <property type="evidence" value="ECO:0007669"/>
    <property type="project" value="InterPro"/>
</dbReference>
<gene>
    <name evidence="8" type="ORF">CTI12_AA117850</name>
</gene>
<reference evidence="8 9" key="1">
    <citation type="journal article" date="2018" name="Mol. Plant">
        <title>The genome of Artemisia annua provides insight into the evolution of Asteraceae family and artemisinin biosynthesis.</title>
        <authorList>
            <person name="Shen Q."/>
            <person name="Zhang L."/>
            <person name="Liao Z."/>
            <person name="Wang S."/>
            <person name="Yan T."/>
            <person name="Shi P."/>
            <person name="Liu M."/>
            <person name="Fu X."/>
            <person name="Pan Q."/>
            <person name="Wang Y."/>
            <person name="Lv Z."/>
            <person name="Lu X."/>
            <person name="Zhang F."/>
            <person name="Jiang W."/>
            <person name="Ma Y."/>
            <person name="Chen M."/>
            <person name="Hao X."/>
            <person name="Li L."/>
            <person name="Tang Y."/>
            <person name="Lv G."/>
            <person name="Zhou Y."/>
            <person name="Sun X."/>
            <person name="Brodelius P.E."/>
            <person name="Rose J.K.C."/>
            <person name="Tang K."/>
        </authorList>
    </citation>
    <scope>NUCLEOTIDE SEQUENCE [LARGE SCALE GENOMIC DNA]</scope>
    <source>
        <strain evidence="9">cv. Huhao1</strain>
        <tissue evidence="8">Leaf</tissue>
    </source>
</reference>
<organism evidence="8 9">
    <name type="scientific">Artemisia annua</name>
    <name type="common">Sweet wormwood</name>
    <dbReference type="NCBI Taxonomy" id="35608"/>
    <lineage>
        <taxon>Eukaryota</taxon>
        <taxon>Viridiplantae</taxon>
        <taxon>Streptophyta</taxon>
        <taxon>Embryophyta</taxon>
        <taxon>Tracheophyta</taxon>
        <taxon>Spermatophyta</taxon>
        <taxon>Magnoliopsida</taxon>
        <taxon>eudicotyledons</taxon>
        <taxon>Gunneridae</taxon>
        <taxon>Pentapetalae</taxon>
        <taxon>asterids</taxon>
        <taxon>campanulids</taxon>
        <taxon>Asterales</taxon>
        <taxon>Asteraceae</taxon>
        <taxon>Asteroideae</taxon>
        <taxon>Anthemideae</taxon>
        <taxon>Artemisiinae</taxon>
        <taxon>Artemisia</taxon>
    </lineage>
</organism>
<sequence>MSTLHIPSVWDNKPYKRISTMQTMPIRAVGKNSYTQIRDQILSEIPMLSSVWSAYMSTTTTIKIFSVMFDEFLPIELRRYIIGQAVKHFSKPKLTLVIDEEDGSSPNDMFNAAEVYLCSKFNPDSDRLSITKSVKNKNINIMFAECVEIEDSFEGISVTWKYTREPREDYELEKKNLQLIFDKRFKDIIISSYLPLIVEKTQELANKKKVVKIHNLRSGYSRDRMHLDHPSTFDTLAMDPKKKKDIKDDLDLFVKRKDFYKKVGKAWKRGREGIYCMGHLGRGNRVIEDIDCSAKVPNRKGTRSGDDPKFSLSGLLNFIDGLWSCCGDERIIIFTTNDIKGLDPALLRPGHMDMHIHMSYLTFNGFKTLVANYLNIHDHWRFNEIEELIKCKKVTPAEVAEELMKSDNAEVVLEGIVKFLKRSKDACRTNSRIDAKVHKQKIATPDFKEHEPRMVTPE</sequence>
<evidence type="ECO:0000256" key="1">
    <source>
        <dbReference type="ARBA" id="ARBA00001946"/>
    </source>
</evidence>
<evidence type="ECO:0000259" key="7">
    <source>
        <dbReference type="Pfam" id="PF25568"/>
    </source>
</evidence>
<proteinExistence type="inferred from homology"/>
<comment type="caution">
    <text evidence="8">The sequence shown here is derived from an EMBL/GenBank/DDBJ whole genome shotgun (WGS) entry which is preliminary data.</text>
</comment>